<name>Q3SAD5_9EURY</name>
<dbReference type="EMBL" id="DQ118403">
    <property type="protein sequence ID" value="AAZ32447.1"/>
    <property type="molecule type" value="Genomic_DNA"/>
</dbReference>
<organism evidence="2">
    <name type="scientific">uncultured euryarchaeote Alv-FOS1</name>
    <dbReference type="NCBI Taxonomy" id="337892"/>
    <lineage>
        <taxon>Archaea</taxon>
        <taxon>Methanobacteriati</taxon>
        <taxon>Methanobacteriota</taxon>
        <taxon>environmental samples</taxon>
    </lineage>
</organism>
<evidence type="ECO:0000256" key="1">
    <source>
        <dbReference type="SAM" id="Phobius"/>
    </source>
</evidence>
<protein>
    <recommendedName>
        <fullName evidence="3">DUF1616 domain-containing protein</fullName>
    </recommendedName>
</protein>
<feature type="transmembrane region" description="Helical" evidence="1">
    <location>
        <begin position="56"/>
        <end position="79"/>
    </location>
</feature>
<evidence type="ECO:0008006" key="3">
    <source>
        <dbReference type="Google" id="ProtNLM"/>
    </source>
</evidence>
<accession>Q3SAD5</accession>
<feature type="transmembrane region" description="Helical" evidence="1">
    <location>
        <begin position="27"/>
        <end position="44"/>
    </location>
</feature>
<evidence type="ECO:0000313" key="2">
    <source>
        <dbReference type="EMBL" id="AAZ32447.1"/>
    </source>
</evidence>
<keyword evidence="1" id="KW-1133">Transmembrane helix</keyword>
<keyword evidence="1" id="KW-0812">Transmembrane</keyword>
<keyword evidence="1" id="KW-0472">Membrane</keyword>
<feature type="transmembrane region" description="Helical" evidence="1">
    <location>
        <begin position="85"/>
        <end position="104"/>
    </location>
</feature>
<dbReference type="InterPro" id="IPR013783">
    <property type="entry name" value="Ig-like_fold"/>
</dbReference>
<sequence length="239" mass="26308">MKDKNIVALITVAALAMYFFVPSVIARFVALGVLLFFAPGFFLLKLLYRDMKLEELVLLSFGVSLGISGAVSVALAALGILHGKLVLGIVALISVAGYALSSSLTVNFKLTRPDKFTVVMLAMMLTLIAVWGSYEYQTTPYRELDIGITAWPHNVTVNSTLNFTIYVANQNYGPANCTVVFYLNSHRLANETVRLTDGTHTLLKFTAHTNVTGKNLASFDLYANGKYYTNVHVYFDVKN</sequence>
<dbReference type="AlphaFoldDB" id="Q3SAD5"/>
<dbReference type="Gene3D" id="2.60.40.10">
    <property type="entry name" value="Immunoglobulins"/>
    <property type="match status" value="1"/>
</dbReference>
<feature type="transmembrane region" description="Helical" evidence="1">
    <location>
        <begin position="116"/>
        <end position="134"/>
    </location>
</feature>
<reference evidence="2" key="1">
    <citation type="submission" date="2005-07" db="EMBL/GenBank/DDBJ databases">
        <title>A hyperthermophilic lifestyle for uncultured Archaea of the DHVE2 lineage: evidence from environmental genomics.</title>
        <authorList>
            <person name="Moussard H."/>
            <person name="Hennecke G."/>
            <person name="Moreira D."/>
            <person name="Jouffe V."/>
            <person name="Lopez-Garcia P."/>
            <person name="Jeanthon C."/>
        </authorList>
    </citation>
    <scope>NUCLEOTIDE SEQUENCE</scope>
</reference>
<proteinExistence type="predicted"/>